<dbReference type="NCBIfam" id="TIGR02868">
    <property type="entry name" value="CydC"/>
    <property type="match status" value="1"/>
</dbReference>
<dbReference type="InterPro" id="IPR011527">
    <property type="entry name" value="ABC1_TM_dom"/>
</dbReference>
<dbReference type="Proteomes" id="UP000825179">
    <property type="component" value="Chromosome"/>
</dbReference>
<dbReference type="AlphaFoldDB" id="F5L8J2"/>
<dbReference type="GO" id="GO:0005524">
    <property type="term" value="F:ATP binding"/>
    <property type="evidence" value="ECO:0007669"/>
    <property type="project" value="UniProtKB-KW"/>
</dbReference>
<dbReference type="PROSITE" id="PS00211">
    <property type="entry name" value="ABC_TRANSPORTER_1"/>
    <property type="match status" value="1"/>
</dbReference>
<keyword evidence="4 10" id="KW-0067">ATP-binding</keyword>
<evidence type="ECO:0000313" key="11">
    <source>
        <dbReference type="EMBL" id="QZT32895.1"/>
    </source>
</evidence>
<dbReference type="Gene3D" id="3.40.50.300">
    <property type="entry name" value="P-loop containing nucleotide triphosphate hydrolases"/>
    <property type="match status" value="1"/>
</dbReference>
<feature type="transmembrane region" description="Helical" evidence="7">
    <location>
        <begin position="133"/>
        <end position="154"/>
    </location>
</feature>
<comment type="subcellular location">
    <subcellularLocation>
        <location evidence="1">Cell membrane</location>
        <topology evidence="1">Multi-pass membrane protein</topology>
    </subcellularLocation>
</comment>
<organism evidence="10 12">
    <name type="scientific">Caldalkalibacillus thermarum (strain TA2.A1)</name>
    <dbReference type="NCBI Taxonomy" id="986075"/>
    <lineage>
        <taxon>Bacteria</taxon>
        <taxon>Bacillati</taxon>
        <taxon>Bacillota</taxon>
        <taxon>Bacilli</taxon>
        <taxon>Bacillales</taxon>
        <taxon>Bacillaceae</taxon>
        <taxon>Caldalkalibacillus</taxon>
    </lineage>
</organism>
<dbReference type="Gene3D" id="1.20.1560.10">
    <property type="entry name" value="ABC transporter type 1, transmembrane domain"/>
    <property type="match status" value="1"/>
</dbReference>
<dbReference type="GO" id="GO:0005886">
    <property type="term" value="C:plasma membrane"/>
    <property type="evidence" value="ECO:0007669"/>
    <property type="project" value="UniProtKB-SubCell"/>
</dbReference>
<protein>
    <submittedName>
        <fullName evidence="10">ABC transporter, CydDC cysteine exporter (CydDC-E) family, permease/ATP-binding protein CydC</fullName>
    </submittedName>
    <submittedName>
        <fullName evidence="11">Thiol reductant ABC exporter subunit CydC</fullName>
    </submittedName>
</protein>
<dbReference type="InterPro" id="IPR039421">
    <property type="entry name" value="Type_1_exporter"/>
</dbReference>
<dbReference type="EMBL" id="AFCE01000151">
    <property type="protein sequence ID" value="EGL82331.1"/>
    <property type="molecule type" value="Genomic_DNA"/>
</dbReference>
<dbReference type="GO" id="GO:0015421">
    <property type="term" value="F:ABC-type oligopeptide transporter activity"/>
    <property type="evidence" value="ECO:0007669"/>
    <property type="project" value="TreeGrafter"/>
</dbReference>
<dbReference type="OrthoDB" id="9802264at2"/>
<reference evidence="11 13" key="2">
    <citation type="journal article" date="2020" name="Extremophiles">
        <title>Genomic analysis of Caldalkalibacillus thermarum TA2.A1 reveals aerobic alkaliphilic metabolism and evolutionary hallmarks linking alkaliphilic bacteria and plant life.</title>
        <authorList>
            <person name="de Jong S.I."/>
            <person name="van den Broek M.A."/>
            <person name="Merkel A.Y."/>
            <person name="de la Torre Cortes P."/>
            <person name="Kalamorz F."/>
            <person name="Cook G.M."/>
            <person name="van Loosdrecht M.C.M."/>
            <person name="McMillan D.G.G."/>
        </authorList>
    </citation>
    <scope>NUCLEOTIDE SEQUENCE [LARGE SCALE GENOMIC DNA]</scope>
    <source>
        <strain evidence="11 13">TA2.A1</strain>
    </source>
</reference>
<dbReference type="InterPro" id="IPR003439">
    <property type="entry name" value="ABC_transporter-like_ATP-bd"/>
</dbReference>
<dbReference type="PROSITE" id="PS50893">
    <property type="entry name" value="ABC_TRANSPORTER_2"/>
    <property type="match status" value="1"/>
</dbReference>
<reference evidence="10 12" key="1">
    <citation type="journal article" date="2011" name="J. Bacteriol.">
        <title>Draft genome sequence of the thermoalkaliphilic Caldalkalibacillus thermarum strain TA2.A1.</title>
        <authorList>
            <person name="Kalamorz F."/>
            <person name="Keis S."/>
            <person name="McMillan D.G."/>
            <person name="Olsson K."/>
            <person name="Stanton J.A."/>
            <person name="Stockwell P."/>
            <person name="Black M.A."/>
            <person name="Klingeman D.M."/>
            <person name="Land M.L."/>
            <person name="Han C.S."/>
            <person name="Martin S.L."/>
            <person name="Becher S.A."/>
            <person name="Peddie C.J."/>
            <person name="Morgan H.W."/>
            <person name="Matthies D."/>
            <person name="Preiss L."/>
            <person name="Meier T."/>
            <person name="Brown S.D."/>
            <person name="Cook G.M."/>
        </authorList>
    </citation>
    <scope>NUCLEOTIDE SEQUENCE [LARGE SCALE GENOMIC DNA]</scope>
    <source>
        <strain evidence="10 12">TA2.A1</strain>
    </source>
</reference>
<dbReference type="GO" id="GO:0034775">
    <property type="term" value="P:glutathione transmembrane transport"/>
    <property type="evidence" value="ECO:0007669"/>
    <property type="project" value="InterPro"/>
</dbReference>
<dbReference type="KEGG" id="cthu:HUR95_11140"/>
<feature type="transmembrane region" description="Helical" evidence="7">
    <location>
        <begin position="249"/>
        <end position="267"/>
    </location>
</feature>
<dbReference type="InterPro" id="IPR027417">
    <property type="entry name" value="P-loop_NTPase"/>
</dbReference>
<feature type="transmembrane region" description="Helical" evidence="7">
    <location>
        <begin position="50"/>
        <end position="72"/>
    </location>
</feature>
<dbReference type="GO" id="GO:0016887">
    <property type="term" value="F:ATP hydrolysis activity"/>
    <property type="evidence" value="ECO:0007669"/>
    <property type="project" value="InterPro"/>
</dbReference>
<gene>
    <name evidence="11" type="primary">cydC</name>
    <name evidence="10" type="ORF">CathTA2_2147</name>
    <name evidence="11" type="ORF">HUR95_11140</name>
</gene>
<dbReference type="CDD" id="cd03228">
    <property type="entry name" value="ABCC_MRP_Like"/>
    <property type="match status" value="1"/>
</dbReference>
<evidence type="ECO:0000313" key="10">
    <source>
        <dbReference type="EMBL" id="EGL82331.1"/>
    </source>
</evidence>
<keyword evidence="6 7" id="KW-0472">Membrane</keyword>
<evidence type="ECO:0000256" key="5">
    <source>
        <dbReference type="ARBA" id="ARBA00022989"/>
    </source>
</evidence>
<feature type="domain" description="ABC transmembrane type-1" evidence="9">
    <location>
        <begin position="19"/>
        <end position="288"/>
    </location>
</feature>
<evidence type="ECO:0000256" key="1">
    <source>
        <dbReference type="ARBA" id="ARBA00004651"/>
    </source>
</evidence>
<dbReference type="EMBL" id="CP082237">
    <property type="protein sequence ID" value="QZT32895.1"/>
    <property type="molecule type" value="Genomic_DNA"/>
</dbReference>
<keyword evidence="2 7" id="KW-0812">Transmembrane</keyword>
<dbReference type="InterPro" id="IPR036640">
    <property type="entry name" value="ABC1_TM_sf"/>
</dbReference>
<dbReference type="GO" id="GO:0045454">
    <property type="term" value="P:cell redox homeostasis"/>
    <property type="evidence" value="ECO:0007669"/>
    <property type="project" value="InterPro"/>
</dbReference>
<dbReference type="SUPFAM" id="SSF90123">
    <property type="entry name" value="ABC transporter transmembrane region"/>
    <property type="match status" value="1"/>
</dbReference>
<evidence type="ECO:0000256" key="2">
    <source>
        <dbReference type="ARBA" id="ARBA00022692"/>
    </source>
</evidence>
<dbReference type="Proteomes" id="UP000010716">
    <property type="component" value="Unassembled WGS sequence"/>
</dbReference>
<reference evidence="11" key="3">
    <citation type="submission" date="2021-08" db="EMBL/GenBank/DDBJ databases">
        <authorList>
            <person name="de Jong S."/>
            <person name="van den Broek M."/>
            <person name="Merkel A."/>
            <person name="de la Torre Cortes P."/>
            <person name="Kalamorz F."/>
            <person name="Cook G."/>
            <person name="van Loosdrecht M."/>
            <person name="McMillan D."/>
        </authorList>
    </citation>
    <scope>NUCLEOTIDE SEQUENCE</scope>
    <source>
        <strain evidence="11">TA2.A1</strain>
    </source>
</reference>
<dbReference type="eggNOG" id="COG4987">
    <property type="taxonomic scope" value="Bacteria"/>
</dbReference>
<evidence type="ECO:0000313" key="12">
    <source>
        <dbReference type="Proteomes" id="UP000010716"/>
    </source>
</evidence>
<dbReference type="SUPFAM" id="SSF52540">
    <property type="entry name" value="P-loop containing nucleoside triphosphate hydrolases"/>
    <property type="match status" value="1"/>
</dbReference>
<dbReference type="InterPro" id="IPR014223">
    <property type="entry name" value="ABC_CydC/D"/>
</dbReference>
<dbReference type="Pfam" id="PF00005">
    <property type="entry name" value="ABC_tran"/>
    <property type="match status" value="1"/>
</dbReference>
<dbReference type="PANTHER" id="PTHR43394:SF1">
    <property type="entry name" value="ATP-BINDING CASSETTE SUB-FAMILY B MEMBER 10, MITOCHONDRIAL"/>
    <property type="match status" value="1"/>
</dbReference>
<keyword evidence="3" id="KW-0547">Nucleotide-binding</keyword>
<evidence type="ECO:0000256" key="4">
    <source>
        <dbReference type="ARBA" id="ARBA00022840"/>
    </source>
</evidence>
<evidence type="ECO:0000256" key="6">
    <source>
        <dbReference type="ARBA" id="ARBA00023136"/>
    </source>
</evidence>
<dbReference type="CDD" id="cd18585">
    <property type="entry name" value="ABC_6TM_CydC"/>
    <property type="match status" value="1"/>
</dbReference>
<keyword evidence="13" id="KW-1185">Reference proteome</keyword>
<evidence type="ECO:0000256" key="7">
    <source>
        <dbReference type="SAM" id="Phobius"/>
    </source>
</evidence>
<dbReference type="Pfam" id="PF00664">
    <property type="entry name" value="ABC_membrane"/>
    <property type="match status" value="1"/>
</dbReference>
<dbReference type="SMART" id="SM00382">
    <property type="entry name" value="AAA"/>
    <property type="match status" value="1"/>
</dbReference>
<evidence type="ECO:0000259" key="8">
    <source>
        <dbReference type="PROSITE" id="PS50893"/>
    </source>
</evidence>
<feature type="transmembrane region" description="Helical" evidence="7">
    <location>
        <begin position="20"/>
        <end position="44"/>
    </location>
</feature>
<dbReference type="PROSITE" id="PS50929">
    <property type="entry name" value="ABC_TM1F"/>
    <property type="match status" value="1"/>
</dbReference>
<dbReference type="InterPro" id="IPR017871">
    <property type="entry name" value="ABC_transporter-like_CS"/>
</dbReference>
<sequence length="584" mass="66000">MRDLQPVLRHIWQEKRDVLLTVLFGWVTGLAAVGLFTASGYLISQAALSVPVYALMVVIASVKLLGFIRAIARYLERYVSHRATFTILSRIRTHFFAQLERLSPVRLQRLLYGDLLSRVVTDVEALQHFFLRIFYPPVVLVLIFLATVSFTLYFSWWLALLLLVGLIMTTVILPALFHVLRQKREQTALEQQSQLSAEATELLFGFQELKIYRQLAEKERQFKQANDTLIQTQAQIQKHELLQQVADKWVGMVTGFAVLAVGGWLITNGQLEGVYLAMFLLLTLTLFEHTAPMAAFPHYFRENKEAARRVFSIGQQKEEERKQEEETCKPDNVVQVSQPAHVSLEGPVAIRFEAVSFTYPGEGRPALNNVTFEVPAGSKTAIVGASGSGKSTVLHLILGLEQASSGQILLNDIPIDQLQPEVIWQKTNAVLQEQHFFSGTIRDNLLADVEDDKLIAALRQAGLDTFSLDQPVFDQGANLSGGEKQRLSIARVLLRQGQLWLLDEPFSSLDYPRAQKLMAQLLDAARDQTFIYVSHHLSNLDMMDQIVVMDEGSVQEQGTYAQLMNKRGMFYRLKQVEQDALNDR</sequence>
<evidence type="ECO:0000313" key="13">
    <source>
        <dbReference type="Proteomes" id="UP000825179"/>
    </source>
</evidence>
<accession>F5L8J2</accession>
<feature type="transmembrane region" description="Helical" evidence="7">
    <location>
        <begin position="160"/>
        <end position="180"/>
    </location>
</feature>
<proteinExistence type="predicted"/>
<keyword evidence="5 7" id="KW-1133">Transmembrane helix</keyword>
<evidence type="ECO:0000256" key="3">
    <source>
        <dbReference type="ARBA" id="ARBA00022741"/>
    </source>
</evidence>
<dbReference type="InterPro" id="IPR003593">
    <property type="entry name" value="AAA+_ATPase"/>
</dbReference>
<name>F5L8J2_CALTT</name>
<feature type="domain" description="ABC transporter" evidence="8">
    <location>
        <begin position="350"/>
        <end position="576"/>
    </location>
</feature>
<dbReference type="RefSeq" id="WP_007505423.1">
    <property type="nucleotide sequence ID" value="NZ_AFCE01000151.1"/>
</dbReference>
<dbReference type="PANTHER" id="PTHR43394">
    <property type="entry name" value="ATP-DEPENDENT PERMEASE MDL1, MITOCHONDRIAL"/>
    <property type="match status" value="1"/>
</dbReference>
<evidence type="ECO:0000259" key="9">
    <source>
        <dbReference type="PROSITE" id="PS50929"/>
    </source>
</evidence>